<keyword evidence="10 11" id="KW-0407">Ion channel</keyword>
<organism evidence="14 15">
    <name type="scientific">Stichopus japonicus</name>
    <name type="common">Sea cucumber</name>
    <dbReference type="NCBI Taxonomy" id="307972"/>
    <lineage>
        <taxon>Eukaryota</taxon>
        <taxon>Metazoa</taxon>
        <taxon>Echinodermata</taxon>
        <taxon>Eleutherozoa</taxon>
        <taxon>Echinozoa</taxon>
        <taxon>Holothuroidea</taxon>
        <taxon>Aspidochirotacea</taxon>
        <taxon>Aspidochirotida</taxon>
        <taxon>Stichopodidae</taxon>
        <taxon>Apostichopus</taxon>
    </lineage>
</organism>
<evidence type="ECO:0000256" key="10">
    <source>
        <dbReference type="ARBA" id="ARBA00023303"/>
    </source>
</evidence>
<evidence type="ECO:0000256" key="8">
    <source>
        <dbReference type="ARBA" id="ARBA00023136"/>
    </source>
</evidence>
<dbReference type="Gene3D" id="2.60.470.10">
    <property type="entry name" value="Acid-sensing ion channels like domains"/>
    <property type="match status" value="1"/>
</dbReference>
<evidence type="ECO:0000256" key="7">
    <source>
        <dbReference type="ARBA" id="ARBA00023065"/>
    </source>
</evidence>
<keyword evidence="6" id="KW-0915">Sodium</keyword>
<feature type="region of interest" description="Disordered" evidence="12">
    <location>
        <begin position="128"/>
        <end position="187"/>
    </location>
</feature>
<evidence type="ECO:0000256" key="5">
    <source>
        <dbReference type="ARBA" id="ARBA00022989"/>
    </source>
</evidence>
<keyword evidence="5 13" id="KW-1133">Transmembrane helix</keyword>
<dbReference type="GO" id="GO:0005886">
    <property type="term" value="C:plasma membrane"/>
    <property type="evidence" value="ECO:0007669"/>
    <property type="project" value="TreeGrafter"/>
</dbReference>
<evidence type="ECO:0000256" key="2">
    <source>
        <dbReference type="ARBA" id="ARBA00022448"/>
    </source>
</evidence>
<gene>
    <name evidence="14" type="ORF">BSL78_25135</name>
</gene>
<keyword evidence="4 11" id="KW-0812">Transmembrane</keyword>
<feature type="transmembrane region" description="Helical" evidence="13">
    <location>
        <begin position="48"/>
        <end position="66"/>
    </location>
</feature>
<name>A0A2G8JQL9_STIJA</name>
<keyword evidence="7 11" id="KW-0406">Ion transport</keyword>
<dbReference type="GO" id="GO:0015280">
    <property type="term" value="F:ligand-gated sodium channel activity"/>
    <property type="evidence" value="ECO:0007669"/>
    <property type="project" value="TreeGrafter"/>
</dbReference>
<proteinExistence type="inferred from homology"/>
<dbReference type="PANTHER" id="PTHR11690">
    <property type="entry name" value="AMILORIDE-SENSITIVE SODIUM CHANNEL-RELATED"/>
    <property type="match status" value="1"/>
</dbReference>
<dbReference type="Pfam" id="PF00858">
    <property type="entry name" value="ASC"/>
    <property type="match status" value="1"/>
</dbReference>
<evidence type="ECO:0000256" key="6">
    <source>
        <dbReference type="ARBA" id="ARBA00023053"/>
    </source>
</evidence>
<comment type="similarity">
    <text evidence="11">Belongs to the amiloride-sensitive sodium channel (TC 1.A.6) family.</text>
</comment>
<protein>
    <submittedName>
        <fullName evidence="14">Putative amiloride-sensitive sodium channel subunit alpha</fullName>
    </submittedName>
</protein>
<evidence type="ECO:0000256" key="4">
    <source>
        <dbReference type="ARBA" id="ARBA00022692"/>
    </source>
</evidence>
<evidence type="ECO:0000313" key="14">
    <source>
        <dbReference type="EMBL" id="PIK38023.1"/>
    </source>
</evidence>
<dbReference type="AlphaFoldDB" id="A0A2G8JQL9"/>
<feature type="compositionally biased region" description="Polar residues" evidence="12">
    <location>
        <begin position="145"/>
        <end position="165"/>
    </location>
</feature>
<dbReference type="EMBL" id="MRZV01001415">
    <property type="protein sequence ID" value="PIK38023.1"/>
    <property type="molecule type" value="Genomic_DNA"/>
</dbReference>
<dbReference type="STRING" id="307972.A0A2G8JQL9"/>
<keyword evidence="2 11" id="KW-0813">Transport</keyword>
<comment type="subcellular location">
    <subcellularLocation>
        <location evidence="1">Membrane</location>
        <topology evidence="1">Multi-pass membrane protein</topology>
    </subcellularLocation>
</comment>
<sequence>MKRSSADYSPPSKLKHTSLVDVLHGFANETTAHGIPRIIDRPKLISKIFWSVLVIVAFVVFFWQTYQLAKNYYAFNTKINLINSQSVAFPAVTVCNLNRLKRSKLINSDRWTDVLMYETDYDDTYYDTQSSEHTSPIDKLEPSFNPENGNVTSATSNDTEENTLARNKRPVSDRIGRPSQIPTPTRQELTDMGHRAEDLILECKFNNRKCDHTDFITTQNQEYGNCFTFNGDSHGGSFKRITKTGSKFGLHMTLYIEHSEYVGALTKDIGVRIMTHPRDIMPNPEDVGLSLSPGFSTNMGIRQVEIKRLPHPHGSCTNGEDKNYLMNNRYNYSILSCQKKCFLNKMASDCNCVVNSYDDYKGIQLCNQTQRHCRQRIEKLYYSESLECDCPAPCRETIYNTQTTFSVWPEDRYYNYLSDDIFKSKKYDAYFAMNNIFDARQNLVQAKIYFQELNYELVEQVPANTNKSLAVRNVSYSRLVREEGTDIESAAQGRQGQYWQPFILSLGPELNPKQFFIVADKLAIPTGTEA</sequence>
<reference evidence="14 15" key="1">
    <citation type="journal article" date="2017" name="PLoS Biol.">
        <title>The sea cucumber genome provides insights into morphological evolution and visceral regeneration.</title>
        <authorList>
            <person name="Zhang X."/>
            <person name="Sun L."/>
            <person name="Yuan J."/>
            <person name="Sun Y."/>
            <person name="Gao Y."/>
            <person name="Zhang L."/>
            <person name="Li S."/>
            <person name="Dai H."/>
            <person name="Hamel J.F."/>
            <person name="Liu C."/>
            <person name="Yu Y."/>
            <person name="Liu S."/>
            <person name="Lin W."/>
            <person name="Guo K."/>
            <person name="Jin S."/>
            <person name="Xu P."/>
            <person name="Storey K.B."/>
            <person name="Huan P."/>
            <person name="Zhang T."/>
            <person name="Zhou Y."/>
            <person name="Zhang J."/>
            <person name="Lin C."/>
            <person name="Li X."/>
            <person name="Xing L."/>
            <person name="Huo D."/>
            <person name="Sun M."/>
            <person name="Wang L."/>
            <person name="Mercier A."/>
            <person name="Li F."/>
            <person name="Yang H."/>
            <person name="Xiang J."/>
        </authorList>
    </citation>
    <scope>NUCLEOTIDE SEQUENCE [LARGE SCALE GENOMIC DNA]</scope>
    <source>
        <strain evidence="14">Shaxun</strain>
        <tissue evidence="14">Muscle</tissue>
    </source>
</reference>
<dbReference type="PANTHER" id="PTHR11690:SF248">
    <property type="entry name" value="PICKPOCKET 17, ISOFORM A"/>
    <property type="match status" value="1"/>
</dbReference>
<keyword evidence="15" id="KW-1185">Reference proteome</keyword>
<evidence type="ECO:0000256" key="12">
    <source>
        <dbReference type="SAM" id="MobiDB-lite"/>
    </source>
</evidence>
<dbReference type="Proteomes" id="UP000230750">
    <property type="component" value="Unassembled WGS sequence"/>
</dbReference>
<keyword evidence="3 11" id="KW-0894">Sodium channel</keyword>
<evidence type="ECO:0000256" key="9">
    <source>
        <dbReference type="ARBA" id="ARBA00023201"/>
    </source>
</evidence>
<evidence type="ECO:0000256" key="11">
    <source>
        <dbReference type="RuleBase" id="RU000679"/>
    </source>
</evidence>
<evidence type="ECO:0000256" key="13">
    <source>
        <dbReference type="SAM" id="Phobius"/>
    </source>
</evidence>
<dbReference type="InterPro" id="IPR001873">
    <property type="entry name" value="ENaC"/>
</dbReference>
<keyword evidence="8 13" id="KW-0472">Membrane</keyword>
<dbReference type="PRINTS" id="PR01078">
    <property type="entry name" value="AMINACHANNEL"/>
</dbReference>
<accession>A0A2G8JQL9</accession>
<keyword evidence="9 11" id="KW-0739">Sodium transport</keyword>
<dbReference type="OrthoDB" id="5874059at2759"/>
<comment type="caution">
    <text evidence="14">The sequence shown here is derived from an EMBL/GenBank/DDBJ whole genome shotgun (WGS) entry which is preliminary data.</text>
</comment>
<evidence type="ECO:0000313" key="15">
    <source>
        <dbReference type="Proteomes" id="UP000230750"/>
    </source>
</evidence>
<evidence type="ECO:0000256" key="3">
    <source>
        <dbReference type="ARBA" id="ARBA00022461"/>
    </source>
</evidence>
<evidence type="ECO:0000256" key="1">
    <source>
        <dbReference type="ARBA" id="ARBA00004141"/>
    </source>
</evidence>